<keyword evidence="2" id="KW-0805">Transcription regulation</keyword>
<evidence type="ECO:0000256" key="5">
    <source>
        <dbReference type="PROSITE-ProRule" id="PRU00169"/>
    </source>
</evidence>
<comment type="caution">
    <text evidence="8">The sequence shown here is derived from an EMBL/GenBank/DDBJ whole genome shotgun (WGS) entry which is preliminary data.</text>
</comment>
<feature type="domain" description="Response regulatory" evidence="7">
    <location>
        <begin position="5"/>
        <end position="121"/>
    </location>
</feature>
<dbReference type="SMART" id="SM00448">
    <property type="entry name" value="REC"/>
    <property type="match status" value="1"/>
</dbReference>
<gene>
    <name evidence="8" type="ORF">JQC93_05735</name>
</gene>
<dbReference type="SMART" id="SM00421">
    <property type="entry name" value="HTH_LUXR"/>
    <property type="match status" value="1"/>
</dbReference>
<evidence type="ECO:0000259" key="7">
    <source>
        <dbReference type="PROSITE" id="PS50110"/>
    </source>
</evidence>
<feature type="modified residue" description="4-aspartylphosphate" evidence="5">
    <location>
        <position position="56"/>
    </location>
</feature>
<dbReference type="Gene3D" id="3.40.50.2300">
    <property type="match status" value="1"/>
</dbReference>
<dbReference type="PANTHER" id="PTHR43214">
    <property type="entry name" value="TWO-COMPONENT RESPONSE REGULATOR"/>
    <property type="match status" value="1"/>
</dbReference>
<dbReference type="InterPro" id="IPR011006">
    <property type="entry name" value="CheY-like_superfamily"/>
</dbReference>
<reference evidence="8 9" key="1">
    <citation type="submission" date="2021-02" db="EMBL/GenBank/DDBJ databases">
        <authorList>
            <person name="Park J.-S."/>
        </authorList>
    </citation>
    <scope>NUCLEOTIDE SEQUENCE [LARGE SCALE GENOMIC DNA]</scope>
    <source>
        <strain evidence="8 9">188UL20-2</strain>
    </source>
</reference>
<evidence type="ECO:0000259" key="6">
    <source>
        <dbReference type="PROSITE" id="PS50043"/>
    </source>
</evidence>
<evidence type="ECO:0000313" key="9">
    <source>
        <dbReference type="Proteomes" id="UP000809621"/>
    </source>
</evidence>
<dbReference type="InterPro" id="IPR039420">
    <property type="entry name" value="WalR-like"/>
</dbReference>
<dbReference type="Pfam" id="PF00196">
    <property type="entry name" value="GerE"/>
    <property type="match status" value="1"/>
</dbReference>
<evidence type="ECO:0000256" key="2">
    <source>
        <dbReference type="ARBA" id="ARBA00023015"/>
    </source>
</evidence>
<dbReference type="PROSITE" id="PS50043">
    <property type="entry name" value="HTH_LUXR_2"/>
    <property type="match status" value="1"/>
</dbReference>
<protein>
    <submittedName>
        <fullName evidence="8">Response regulator transcription factor</fullName>
    </submittedName>
</protein>
<dbReference type="InterPro" id="IPR016032">
    <property type="entry name" value="Sig_transdc_resp-reg_C-effctor"/>
</dbReference>
<keyword evidence="4" id="KW-0804">Transcription</keyword>
<dbReference type="SUPFAM" id="SSF52172">
    <property type="entry name" value="CheY-like"/>
    <property type="match status" value="1"/>
</dbReference>
<dbReference type="InterPro" id="IPR000792">
    <property type="entry name" value="Tscrpt_reg_LuxR_C"/>
</dbReference>
<organism evidence="8 9">
    <name type="scientific">Vibrio ulleungensis</name>
    <dbReference type="NCBI Taxonomy" id="2807619"/>
    <lineage>
        <taxon>Bacteria</taxon>
        <taxon>Pseudomonadati</taxon>
        <taxon>Pseudomonadota</taxon>
        <taxon>Gammaproteobacteria</taxon>
        <taxon>Vibrionales</taxon>
        <taxon>Vibrionaceae</taxon>
        <taxon>Vibrio</taxon>
    </lineage>
</organism>
<keyword evidence="9" id="KW-1185">Reference proteome</keyword>
<keyword evidence="3" id="KW-0238">DNA-binding</keyword>
<name>A0ABS2HFQ1_9VIBR</name>
<dbReference type="SUPFAM" id="SSF46894">
    <property type="entry name" value="C-terminal effector domain of the bipartite response regulators"/>
    <property type="match status" value="1"/>
</dbReference>
<dbReference type="Pfam" id="PF00072">
    <property type="entry name" value="Response_reg"/>
    <property type="match status" value="1"/>
</dbReference>
<keyword evidence="1 5" id="KW-0597">Phosphoprotein</keyword>
<dbReference type="Proteomes" id="UP000809621">
    <property type="component" value="Unassembled WGS sequence"/>
</dbReference>
<dbReference type="EMBL" id="JAFEUM010000002">
    <property type="protein sequence ID" value="MBM7035904.1"/>
    <property type="molecule type" value="Genomic_DNA"/>
</dbReference>
<dbReference type="PROSITE" id="PS50110">
    <property type="entry name" value="RESPONSE_REGULATORY"/>
    <property type="match status" value="1"/>
</dbReference>
<evidence type="ECO:0000256" key="1">
    <source>
        <dbReference type="ARBA" id="ARBA00022553"/>
    </source>
</evidence>
<dbReference type="PRINTS" id="PR00038">
    <property type="entry name" value="HTHLUXR"/>
</dbReference>
<sequence length="211" mass="23672">MQKIRIVIVDDHQVVQDGFKLRLDMEASFEVVGLASNGVQAIEVIEDVTPDVVLMDINMPLMNGVEATTELKSRHPNLKILMLTMHEDKEYIMQAMQAGAMGYLLKEISSDKLVQAIKTVYSGGTYFCKKVTETLFSEPPRKSESTEPNPLSRREESVLKLIAQGESNKRIATNLDISVRTVETHRQNIKHKLKIQTAAGLAKYALERGML</sequence>
<accession>A0ABS2HFQ1</accession>
<dbReference type="CDD" id="cd06170">
    <property type="entry name" value="LuxR_C_like"/>
    <property type="match status" value="1"/>
</dbReference>
<evidence type="ECO:0000313" key="8">
    <source>
        <dbReference type="EMBL" id="MBM7035904.1"/>
    </source>
</evidence>
<feature type="domain" description="HTH luxR-type" evidence="6">
    <location>
        <begin position="144"/>
        <end position="209"/>
    </location>
</feature>
<dbReference type="InterPro" id="IPR058245">
    <property type="entry name" value="NreC/VraR/RcsB-like_REC"/>
</dbReference>
<dbReference type="InterPro" id="IPR001789">
    <property type="entry name" value="Sig_transdc_resp-reg_receiver"/>
</dbReference>
<evidence type="ECO:0000256" key="4">
    <source>
        <dbReference type="ARBA" id="ARBA00023163"/>
    </source>
</evidence>
<proteinExistence type="predicted"/>
<dbReference type="RefSeq" id="WP_205157522.1">
    <property type="nucleotide sequence ID" value="NZ_JAFEUM010000002.1"/>
</dbReference>
<dbReference type="PROSITE" id="PS00622">
    <property type="entry name" value="HTH_LUXR_1"/>
    <property type="match status" value="1"/>
</dbReference>
<evidence type="ECO:0000256" key="3">
    <source>
        <dbReference type="ARBA" id="ARBA00023125"/>
    </source>
</evidence>
<dbReference type="CDD" id="cd17535">
    <property type="entry name" value="REC_NarL-like"/>
    <property type="match status" value="1"/>
</dbReference>
<dbReference type="PANTHER" id="PTHR43214:SF41">
    <property type="entry name" value="NITRATE_NITRITE RESPONSE REGULATOR PROTEIN NARP"/>
    <property type="match status" value="1"/>
</dbReference>